<feature type="transmembrane region" description="Helical" evidence="1">
    <location>
        <begin position="186"/>
        <end position="205"/>
    </location>
</feature>
<dbReference type="SUPFAM" id="SSF81321">
    <property type="entry name" value="Family A G protein-coupled receptor-like"/>
    <property type="match status" value="1"/>
</dbReference>
<keyword evidence="1" id="KW-0472">Membrane</keyword>
<feature type="non-terminal residue" evidence="2">
    <location>
        <position position="1"/>
    </location>
</feature>
<feature type="transmembrane region" description="Helical" evidence="1">
    <location>
        <begin position="137"/>
        <end position="155"/>
    </location>
</feature>
<dbReference type="Gene3D" id="1.20.1070.10">
    <property type="entry name" value="Rhodopsin 7-helix transmembrane proteins"/>
    <property type="match status" value="1"/>
</dbReference>
<gene>
    <name evidence="2" type="ORF">DPMN_126551</name>
</gene>
<protein>
    <submittedName>
        <fullName evidence="2">Uncharacterized protein</fullName>
    </submittedName>
</protein>
<feature type="transmembrane region" description="Helical" evidence="1">
    <location>
        <begin position="104"/>
        <end position="125"/>
    </location>
</feature>
<name>A0A9D4H0C3_DREPO</name>
<keyword evidence="1" id="KW-1133">Transmembrane helix</keyword>
<sequence length="232" mass="26797">MELDQCVLMILSFLAIPWNILSLVVIIKVKRIPQNVRLLSGALLIIDVFFLVRVALVPAIERRFVLQASNFVVMCGFITTCMMSFERTLFITATHINSVIKRSFVIRIVTVSLWLLAETFLVLAASFQQRSEVQYETLGLFTILFMVSFGCYVKVKIVIRNKSRRVNCMPRDLLQTRSQRRTSGSLFAILVTETFGLVAMILQAYEYNDTRTDYIRRIYHGHNEGYYINNCK</sequence>
<feature type="transmembrane region" description="Helical" evidence="1">
    <location>
        <begin position="38"/>
        <end position="58"/>
    </location>
</feature>
<keyword evidence="1" id="KW-0812">Transmembrane</keyword>
<reference evidence="2" key="2">
    <citation type="submission" date="2020-11" db="EMBL/GenBank/DDBJ databases">
        <authorList>
            <person name="McCartney M.A."/>
            <person name="Auch B."/>
            <person name="Kono T."/>
            <person name="Mallez S."/>
            <person name="Becker A."/>
            <person name="Gohl D.M."/>
            <person name="Silverstein K.A.T."/>
            <person name="Koren S."/>
            <person name="Bechman K.B."/>
            <person name="Herman A."/>
            <person name="Abrahante J.E."/>
            <person name="Garbe J."/>
        </authorList>
    </citation>
    <scope>NUCLEOTIDE SEQUENCE</scope>
    <source>
        <strain evidence="2">Duluth1</strain>
        <tissue evidence="2">Whole animal</tissue>
    </source>
</reference>
<reference evidence="2" key="1">
    <citation type="journal article" date="2019" name="bioRxiv">
        <title>The Genome of the Zebra Mussel, Dreissena polymorpha: A Resource for Invasive Species Research.</title>
        <authorList>
            <person name="McCartney M.A."/>
            <person name="Auch B."/>
            <person name="Kono T."/>
            <person name="Mallez S."/>
            <person name="Zhang Y."/>
            <person name="Obille A."/>
            <person name="Becker A."/>
            <person name="Abrahante J.E."/>
            <person name="Garbe J."/>
            <person name="Badalamenti J.P."/>
            <person name="Herman A."/>
            <person name="Mangelson H."/>
            <person name="Liachko I."/>
            <person name="Sullivan S."/>
            <person name="Sone E.D."/>
            <person name="Koren S."/>
            <person name="Silverstein K.A.T."/>
            <person name="Beckman K.B."/>
            <person name="Gohl D.M."/>
        </authorList>
    </citation>
    <scope>NUCLEOTIDE SEQUENCE</scope>
    <source>
        <strain evidence="2">Duluth1</strain>
        <tissue evidence="2">Whole animal</tissue>
    </source>
</reference>
<dbReference type="AlphaFoldDB" id="A0A9D4H0C3"/>
<evidence type="ECO:0000313" key="2">
    <source>
        <dbReference type="EMBL" id="KAH3824699.1"/>
    </source>
</evidence>
<proteinExistence type="predicted"/>
<evidence type="ECO:0000256" key="1">
    <source>
        <dbReference type="SAM" id="Phobius"/>
    </source>
</evidence>
<dbReference type="Proteomes" id="UP000828390">
    <property type="component" value="Unassembled WGS sequence"/>
</dbReference>
<evidence type="ECO:0000313" key="3">
    <source>
        <dbReference type="Proteomes" id="UP000828390"/>
    </source>
</evidence>
<feature type="transmembrane region" description="Helical" evidence="1">
    <location>
        <begin position="6"/>
        <end position="26"/>
    </location>
</feature>
<keyword evidence="3" id="KW-1185">Reference proteome</keyword>
<dbReference type="EMBL" id="JAIWYP010000005">
    <property type="protein sequence ID" value="KAH3824699.1"/>
    <property type="molecule type" value="Genomic_DNA"/>
</dbReference>
<comment type="caution">
    <text evidence="2">The sequence shown here is derived from an EMBL/GenBank/DDBJ whole genome shotgun (WGS) entry which is preliminary data.</text>
</comment>
<accession>A0A9D4H0C3</accession>
<organism evidence="2 3">
    <name type="scientific">Dreissena polymorpha</name>
    <name type="common">Zebra mussel</name>
    <name type="synonym">Mytilus polymorpha</name>
    <dbReference type="NCBI Taxonomy" id="45954"/>
    <lineage>
        <taxon>Eukaryota</taxon>
        <taxon>Metazoa</taxon>
        <taxon>Spiralia</taxon>
        <taxon>Lophotrochozoa</taxon>
        <taxon>Mollusca</taxon>
        <taxon>Bivalvia</taxon>
        <taxon>Autobranchia</taxon>
        <taxon>Heteroconchia</taxon>
        <taxon>Euheterodonta</taxon>
        <taxon>Imparidentia</taxon>
        <taxon>Neoheterodontei</taxon>
        <taxon>Myida</taxon>
        <taxon>Dreissenoidea</taxon>
        <taxon>Dreissenidae</taxon>
        <taxon>Dreissena</taxon>
    </lineage>
</organism>
<feature type="transmembrane region" description="Helical" evidence="1">
    <location>
        <begin position="64"/>
        <end position="83"/>
    </location>
</feature>